<evidence type="ECO:0000259" key="21">
    <source>
        <dbReference type="SMART" id="SM01222"/>
    </source>
</evidence>
<protein>
    <recommendedName>
        <fullName evidence="8">Formimidoyltransferase-cyclodeaminase</fullName>
        <ecNumber evidence="6">2.1.2.5</ecNumber>
        <ecNumber evidence="7">4.3.1.4</ecNumber>
    </recommendedName>
    <alternativeName>
        <fullName evidence="19">Formiminotransferase-cyclodeaminase</fullName>
    </alternativeName>
</protein>
<evidence type="ECO:0000256" key="7">
    <source>
        <dbReference type="ARBA" id="ARBA00012998"/>
    </source>
</evidence>
<keyword evidence="16" id="KW-0511">Multifunctional enzyme</keyword>
<dbReference type="Pfam" id="PF02971">
    <property type="entry name" value="FTCD"/>
    <property type="match status" value="1"/>
</dbReference>
<evidence type="ECO:0000256" key="19">
    <source>
        <dbReference type="ARBA" id="ARBA00030029"/>
    </source>
</evidence>
<evidence type="ECO:0000256" key="1">
    <source>
        <dbReference type="ARBA" id="ARBA00004114"/>
    </source>
</evidence>
<evidence type="ECO:0000256" key="8">
    <source>
        <dbReference type="ARBA" id="ARBA00017787"/>
    </source>
</evidence>
<name>A0A917HZR5_9FLAO</name>
<evidence type="ECO:0000256" key="9">
    <source>
        <dbReference type="ARBA" id="ARBA00022490"/>
    </source>
</evidence>
<dbReference type="Pfam" id="PF07837">
    <property type="entry name" value="FTCD_N"/>
    <property type="match status" value="1"/>
</dbReference>
<keyword evidence="23" id="KW-1185">Reference proteome</keyword>
<evidence type="ECO:0000256" key="11">
    <source>
        <dbReference type="ARBA" id="ARBA00022808"/>
    </source>
</evidence>
<keyword evidence="14" id="KW-0206">Cytoskeleton</keyword>
<dbReference type="InterPro" id="IPR051623">
    <property type="entry name" value="FTCD"/>
</dbReference>
<dbReference type="SUPFAM" id="SSF101262">
    <property type="entry name" value="Methenyltetrahydrofolate cyclohydrolase-like"/>
    <property type="match status" value="1"/>
</dbReference>
<dbReference type="SUPFAM" id="SSF55116">
    <property type="entry name" value="Formiminotransferase domain of formiminotransferase-cyclodeaminase"/>
    <property type="match status" value="2"/>
</dbReference>
<dbReference type="Gene3D" id="3.30.990.10">
    <property type="entry name" value="Formiminotransferase, N-terminal subdomain"/>
    <property type="match status" value="1"/>
</dbReference>
<dbReference type="InterPro" id="IPR004227">
    <property type="entry name" value="Formiminotransferase_cat"/>
</dbReference>
<feature type="domain" description="Formiminotransferase C-terminal subdomain" evidence="20">
    <location>
        <begin position="185"/>
        <end position="350"/>
    </location>
</feature>
<evidence type="ECO:0000256" key="6">
    <source>
        <dbReference type="ARBA" id="ARBA00012252"/>
    </source>
</evidence>
<evidence type="ECO:0000256" key="5">
    <source>
        <dbReference type="ARBA" id="ARBA00010825"/>
    </source>
</evidence>
<feature type="domain" description="Formiminotransferase N-terminal subdomain" evidence="21">
    <location>
        <begin position="4"/>
        <end position="184"/>
    </location>
</feature>
<reference evidence="22" key="2">
    <citation type="submission" date="2020-09" db="EMBL/GenBank/DDBJ databases">
        <authorList>
            <person name="Sun Q."/>
            <person name="Zhou Y."/>
        </authorList>
    </citation>
    <scope>NUCLEOTIDE SEQUENCE</scope>
    <source>
        <strain evidence="22">CGMCC 1.15763</strain>
    </source>
</reference>
<gene>
    <name evidence="22" type="ORF">GCM10011416_17420</name>
</gene>
<keyword evidence="9" id="KW-0963">Cytoplasm</keyword>
<dbReference type="InterPro" id="IPR012886">
    <property type="entry name" value="Formiminotransferase_N"/>
</dbReference>
<dbReference type="GO" id="GO:0030412">
    <property type="term" value="F:formimidoyltetrahydrofolate cyclodeaminase activity"/>
    <property type="evidence" value="ECO:0007669"/>
    <property type="project" value="UniProtKB-EC"/>
</dbReference>
<dbReference type="EMBL" id="BMJW01000002">
    <property type="protein sequence ID" value="GGG99579.1"/>
    <property type="molecule type" value="Genomic_DNA"/>
</dbReference>
<evidence type="ECO:0000256" key="14">
    <source>
        <dbReference type="ARBA" id="ARBA00023212"/>
    </source>
</evidence>
<keyword evidence="15" id="KW-0456">Lyase</keyword>
<evidence type="ECO:0000256" key="13">
    <source>
        <dbReference type="ARBA" id="ARBA00023034"/>
    </source>
</evidence>
<dbReference type="InterPro" id="IPR022384">
    <property type="entry name" value="FormiminoTrfase_cat_dom_sf"/>
</dbReference>
<accession>A0A917HZR5</accession>
<proteinExistence type="inferred from homology"/>
<comment type="caution">
    <text evidence="22">The sequence shown here is derived from an EMBL/GenBank/DDBJ whole genome shotgun (WGS) entry which is preliminary data.</text>
</comment>
<dbReference type="GO" id="GO:0005542">
    <property type="term" value="F:folic acid binding"/>
    <property type="evidence" value="ECO:0007669"/>
    <property type="project" value="UniProtKB-KW"/>
</dbReference>
<dbReference type="RefSeq" id="WP_188598934.1">
    <property type="nucleotide sequence ID" value="NZ_BMJW01000002.1"/>
</dbReference>
<evidence type="ECO:0000313" key="23">
    <source>
        <dbReference type="Proteomes" id="UP000633278"/>
    </source>
</evidence>
<evidence type="ECO:0000313" key="22">
    <source>
        <dbReference type="EMBL" id="GGG99579.1"/>
    </source>
</evidence>
<dbReference type="GO" id="GO:0006547">
    <property type="term" value="P:L-histidine metabolic process"/>
    <property type="evidence" value="ECO:0007669"/>
    <property type="project" value="UniProtKB-KW"/>
</dbReference>
<comment type="pathway">
    <text evidence="3">Amino-acid degradation; L-histidine degradation into L-glutamate; L-glutamate from N-formimidoyl-L-glutamate (transferase route): step 1/1.</text>
</comment>
<keyword evidence="12" id="KW-0290">Folate-binding</keyword>
<comment type="subcellular location">
    <subcellularLocation>
        <location evidence="1">Cytoplasm</location>
        <location evidence="1">Cytoskeleton</location>
        <location evidence="1">Microtubule organizing center</location>
        <location evidence="1">Centrosome</location>
        <location evidence="1">Centriole</location>
    </subcellularLocation>
    <subcellularLocation>
        <location evidence="2">Golgi apparatus</location>
    </subcellularLocation>
</comment>
<evidence type="ECO:0000256" key="18">
    <source>
        <dbReference type="ARBA" id="ARBA00025915"/>
    </source>
</evidence>
<dbReference type="AlphaFoldDB" id="A0A917HZR5"/>
<dbReference type="NCBIfam" id="TIGR02024">
    <property type="entry name" value="FtcD"/>
    <property type="match status" value="1"/>
</dbReference>
<keyword evidence="11" id="KW-0369">Histidine metabolism</keyword>
<dbReference type="Proteomes" id="UP000633278">
    <property type="component" value="Unassembled WGS sequence"/>
</dbReference>
<dbReference type="PANTHER" id="PTHR12234">
    <property type="entry name" value="FORMIMINOTRANSFERASE-CYCLODEAMINASE"/>
    <property type="match status" value="1"/>
</dbReference>
<evidence type="ECO:0000256" key="10">
    <source>
        <dbReference type="ARBA" id="ARBA00022679"/>
    </source>
</evidence>
<dbReference type="GO" id="GO:0005814">
    <property type="term" value="C:centriole"/>
    <property type="evidence" value="ECO:0007669"/>
    <property type="project" value="UniProtKB-SubCell"/>
</dbReference>
<evidence type="ECO:0000256" key="4">
    <source>
        <dbReference type="ARBA" id="ARBA00008297"/>
    </source>
</evidence>
<dbReference type="SMART" id="SM01221">
    <property type="entry name" value="FTCD"/>
    <property type="match status" value="1"/>
</dbReference>
<dbReference type="GO" id="GO:0030409">
    <property type="term" value="F:glutamate formimidoyltransferase activity"/>
    <property type="evidence" value="ECO:0007669"/>
    <property type="project" value="UniProtKB-EC"/>
</dbReference>
<comment type="similarity">
    <text evidence="5">In the C-terminal section; belongs to the cyclodeaminase/cyclohydrolase family.</text>
</comment>
<dbReference type="InterPro" id="IPR037070">
    <property type="entry name" value="Formiminotransferase_C_sf"/>
</dbReference>
<evidence type="ECO:0000256" key="16">
    <source>
        <dbReference type="ARBA" id="ARBA00023268"/>
    </source>
</evidence>
<dbReference type="Gene3D" id="1.20.120.680">
    <property type="entry name" value="Formiminotetrahydrofolate cyclodeaminase monomer, up-and-down helical bundle"/>
    <property type="match status" value="1"/>
</dbReference>
<evidence type="ECO:0000259" key="20">
    <source>
        <dbReference type="SMART" id="SM01221"/>
    </source>
</evidence>
<dbReference type="InterPro" id="IPR036178">
    <property type="entry name" value="Formintransfe-cycloase-like_sf"/>
</dbReference>
<evidence type="ECO:0000256" key="17">
    <source>
        <dbReference type="ARBA" id="ARBA00025506"/>
    </source>
</evidence>
<dbReference type="InterPro" id="IPR013802">
    <property type="entry name" value="Formiminotransferase_C"/>
</dbReference>
<dbReference type="EC" id="2.1.2.5" evidence="6"/>
<evidence type="ECO:0000256" key="2">
    <source>
        <dbReference type="ARBA" id="ARBA00004555"/>
    </source>
</evidence>
<dbReference type="PANTHER" id="PTHR12234:SF0">
    <property type="entry name" value="FORMIMIDOYLTRANSFERASE-CYCLODEAMINASE"/>
    <property type="match status" value="1"/>
</dbReference>
<keyword evidence="13" id="KW-0333">Golgi apparatus</keyword>
<comment type="subunit">
    <text evidence="18">Homooctamer, including four polyglutamate binding sites. The subunits are arranged as a tetramer of dimers, and form a planar ring-shaped structure.</text>
</comment>
<dbReference type="EC" id="4.3.1.4" evidence="7"/>
<evidence type="ECO:0000256" key="3">
    <source>
        <dbReference type="ARBA" id="ARBA00005082"/>
    </source>
</evidence>
<evidence type="ECO:0000256" key="12">
    <source>
        <dbReference type="ARBA" id="ARBA00022954"/>
    </source>
</evidence>
<dbReference type="Gene3D" id="3.30.70.670">
    <property type="entry name" value="Formiminotransferase, C-terminal subdomain"/>
    <property type="match status" value="1"/>
</dbReference>
<comment type="similarity">
    <text evidence="4">In the N-terminal section; belongs to the formiminotransferase family.</text>
</comment>
<comment type="function">
    <text evidence="17">Folate-dependent enzyme, that displays both transferase and deaminase activity. Serves to channel one-carbon units from formiminoglutamate to the folate pool.</text>
</comment>
<evidence type="ECO:0000256" key="15">
    <source>
        <dbReference type="ARBA" id="ARBA00023239"/>
    </source>
</evidence>
<sequence>MNRQLIECVPNISEGRDMQKINAIANIVKTVEGVQLLDVDPGKATNRTVITFVGEPQQVIDAAFLLIKKAAELIDMSSHTGAHPRFGATDVCPLVPIANISMEETVRYAHQLGKRVGDELGISGYFYENAATSKERKNLATVRSGEYEGLKDKLSNTLWKPDFGPEKFNKSTISSGVTAISARDFLIAYNVNLNTTSSRRANAIAFDVREAGRVKRIGNPITGKKALDKNGEPIRIPGKLKAVKGIGWYIEEYGIAQISYNLTNISITSMHEAFDESDKAATKRGLRVTGSELVGLVPLKAMLDAADYFLKKQQRSIGISESEKIKIAVKSLGLDDLKPFNPQERIIEYVMNSKASKKLIDFSVKDFAEETASESMAPGGGSIAAYVGTLGVSLGTMVANLSAHKPGWDDQWEYFSDWAEKGQKYKNELLFLVDEDTNAFNKIIDGFRLPKTTEEEIIIRKKAIEDATKYATEIPFKVMETACNSMEVMLEMAKNGLQNSLSDAGVGALCARTAVIGAYFNVRINAKDIKDSVFAEKILFDAKNIYEKAIALEQEMMAIVDAKI</sequence>
<dbReference type="InterPro" id="IPR037064">
    <property type="entry name" value="Formiminotransferase_N_sf"/>
</dbReference>
<dbReference type="InterPro" id="IPR007044">
    <property type="entry name" value="Cyclodeamin/CycHdrlase"/>
</dbReference>
<dbReference type="Pfam" id="PF04961">
    <property type="entry name" value="FTCD_C"/>
    <property type="match status" value="1"/>
</dbReference>
<organism evidence="22 23">
    <name type="scientific">Polaribacter pacificus</name>
    <dbReference type="NCBI Taxonomy" id="1775173"/>
    <lineage>
        <taxon>Bacteria</taxon>
        <taxon>Pseudomonadati</taxon>
        <taxon>Bacteroidota</taxon>
        <taxon>Flavobacteriia</taxon>
        <taxon>Flavobacteriales</taxon>
        <taxon>Flavobacteriaceae</taxon>
    </lineage>
</organism>
<keyword evidence="10" id="KW-0808">Transferase</keyword>
<reference evidence="22" key="1">
    <citation type="journal article" date="2014" name="Int. J. Syst. Evol. Microbiol.">
        <title>Complete genome sequence of Corynebacterium casei LMG S-19264T (=DSM 44701T), isolated from a smear-ripened cheese.</title>
        <authorList>
            <consortium name="US DOE Joint Genome Institute (JGI-PGF)"/>
            <person name="Walter F."/>
            <person name="Albersmeier A."/>
            <person name="Kalinowski J."/>
            <person name="Ruckert C."/>
        </authorList>
    </citation>
    <scope>NUCLEOTIDE SEQUENCE</scope>
    <source>
        <strain evidence="22">CGMCC 1.15763</strain>
    </source>
</reference>
<dbReference type="SMART" id="SM01222">
    <property type="entry name" value="FTCD_N"/>
    <property type="match status" value="1"/>
</dbReference>